<dbReference type="OrthoDB" id="28434at2157"/>
<sequence length="206" mass="21683">MSVVDSDSARDRDLTIWGVLLAAGTSNRYGTENKLLESISGEPIVRHATRTLVSSSVDGVTVVAGYQADDIRTAVSGLDVEIRVNDDYEKGQSTSVQTGIETVCKHEADAAVIALGDMPCVASSTVNQLIAAYVTEKRPALAAAYRGQRGNPVLFDAQFFGALLSVTGDSGGRQLLLSADDGAAVETADPGVLRDIDLPSDLRNLE</sequence>
<feature type="domain" description="MobA-like NTP transferase" evidence="1">
    <location>
        <begin position="18"/>
        <end position="177"/>
    </location>
</feature>
<dbReference type="Pfam" id="PF12804">
    <property type="entry name" value="NTP_transf_3"/>
    <property type="match status" value="1"/>
</dbReference>
<dbReference type="InterPro" id="IPR025877">
    <property type="entry name" value="MobA-like_NTP_Trfase"/>
</dbReference>
<organism evidence="2 3">
    <name type="scientific">Natrinema versiforme</name>
    <dbReference type="NCBI Taxonomy" id="88724"/>
    <lineage>
        <taxon>Archaea</taxon>
        <taxon>Methanobacteriati</taxon>
        <taxon>Methanobacteriota</taxon>
        <taxon>Stenosarchaea group</taxon>
        <taxon>Halobacteria</taxon>
        <taxon>Halobacteriales</taxon>
        <taxon>Natrialbaceae</taxon>
        <taxon>Natrinema</taxon>
    </lineage>
</organism>
<evidence type="ECO:0000259" key="1">
    <source>
        <dbReference type="Pfam" id="PF12804"/>
    </source>
</evidence>
<geneLocation type="plasmid" evidence="3">
    <name>pnve500</name>
</geneLocation>
<dbReference type="InterPro" id="IPR029044">
    <property type="entry name" value="Nucleotide-diphossugar_trans"/>
</dbReference>
<dbReference type="SUPFAM" id="SSF53448">
    <property type="entry name" value="Nucleotide-diphospho-sugar transferases"/>
    <property type="match status" value="1"/>
</dbReference>
<dbReference type="Proteomes" id="UP000302218">
    <property type="component" value="Plasmid pNVE500"/>
</dbReference>
<dbReference type="GO" id="GO:0016779">
    <property type="term" value="F:nucleotidyltransferase activity"/>
    <property type="evidence" value="ECO:0007669"/>
    <property type="project" value="UniProtKB-ARBA"/>
</dbReference>
<protein>
    <submittedName>
        <fullName evidence="2">Nucleotidyltransferase family protein</fullName>
    </submittedName>
</protein>
<evidence type="ECO:0000313" key="3">
    <source>
        <dbReference type="Proteomes" id="UP000302218"/>
    </source>
</evidence>
<accession>A0A4V1G0B6</accession>
<gene>
    <name evidence="2" type="ORF">FEJ81_19650</name>
</gene>
<dbReference type="PANTHER" id="PTHR43777:SF1">
    <property type="entry name" value="MOLYBDENUM COFACTOR CYTIDYLYLTRANSFERASE"/>
    <property type="match status" value="1"/>
</dbReference>
<dbReference type="CDD" id="cd04182">
    <property type="entry name" value="GT_2_like_f"/>
    <property type="match status" value="1"/>
</dbReference>
<proteinExistence type="predicted"/>
<dbReference type="AlphaFoldDB" id="A0A4V1G0B6"/>
<keyword evidence="2" id="KW-0614">Plasmid</keyword>
<dbReference type="KEGG" id="nvr:FEJ81_19650"/>
<keyword evidence="2" id="KW-0808">Transferase</keyword>
<name>A0A4V1G0B6_9EURY</name>
<dbReference type="Gene3D" id="3.90.550.10">
    <property type="entry name" value="Spore Coat Polysaccharide Biosynthesis Protein SpsA, Chain A"/>
    <property type="match status" value="1"/>
</dbReference>
<dbReference type="PANTHER" id="PTHR43777">
    <property type="entry name" value="MOLYBDENUM COFACTOR CYTIDYLYLTRANSFERASE"/>
    <property type="match status" value="1"/>
</dbReference>
<dbReference type="EMBL" id="CP040331">
    <property type="protein sequence ID" value="QCS44776.1"/>
    <property type="molecule type" value="Genomic_DNA"/>
</dbReference>
<evidence type="ECO:0000313" key="2">
    <source>
        <dbReference type="EMBL" id="QCS44776.1"/>
    </source>
</evidence>
<reference evidence="3" key="1">
    <citation type="submission" date="2019-05" db="EMBL/GenBank/DDBJ databases">
        <title>Genome sequence and methylation pattern of the halophilic Archaeon Natrinema versiforme BOL5-4.</title>
        <authorList>
            <person name="DasSarma P."/>
            <person name="Anton B.P."/>
            <person name="DasSarma S.L."/>
            <person name="Martinez F.L."/>
            <person name="Guzman D."/>
            <person name="Roberts R.J."/>
            <person name="DasSarma S."/>
        </authorList>
    </citation>
    <scope>NUCLEOTIDE SEQUENCE [LARGE SCALE GENOMIC DNA]</scope>
    <source>
        <strain evidence="3">BOL5-4</strain>
        <plasmid evidence="3">pnve500</plasmid>
    </source>
</reference>